<evidence type="ECO:0000256" key="3">
    <source>
        <dbReference type="ARBA" id="ARBA00022679"/>
    </source>
</evidence>
<dbReference type="GO" id="GO:0005829">
    <property type="term" value="C:cytosol"/>
    <property type="evidence" value="ECO:0007669"/>
    <property type="project" value="TreeGrafter"/>
</dbReference>
<dbReference type="EMBL" id="PIUK01000088">
    <property type="protein sequence ID" value="MBY6276555.1"/>
    <property type="molecule type" value="Genomic_DNA"/>
</dbReference>
<dbReference type="InterPro" id="IPR013123">
    <property type="entry name" value="SpoU_subst-bd"/>
</dbReference>
<dbReference type="InterPro" id="IPR004441">
    <property type="entry name" value="rRNA_MeTrfase_TrmH"/>
</dbReference>
<reference evidence="5" key="1">
    <citation type="submission" date="2017-11" db="EMBL/GenBank/DDBJ databases">
        <title>Three new genomes from thermophilic consortium.</title>
        <authorList>
            <person name="Quaggio R."/>
            <person name="Amgarten D."/>
            <person name="Setubal J.C."/>
        </authorList>
    </citation>
    <scope>NUCLEOTIDE SEQUENCE</scope>
    <source>
        <strain evidence="5">ZCTH01-B2</strain>
    </source>
</reference>
<dbReference type="GO" id="GO:0032259">
    <property type="term" value="P:methylation"/>
    <property type="evidence" value="ECO:0007669"/>
    <property type="project" value="UniProtKB-KW"/>
</dbReference>
<dbReference type="Gene3D" id="3.30.1330.30">
    <property type="match status" value="1"/>
</dbReference>
<dbReference type="InterPro" id="IPR001537">
    <property type="entry name" value="SpoU_MeTrfase"/>
</dbReference>
<dbReference type="GO" id="GO:0008173">
    <property type="term" value="F:RNA methyltransferase activity"/>
    <property type="evidence" value="ECO:0007669"/>
    <property type="project" value="InterPro"/>
</dbReference>
<dbReference type="GO" id="GO:0003723">
    <property type="term" value="F:RNA binding"/>
    <property type="evidence" value="ECO:0007669"/>
    <property type="project" value="InterPro"/>
</dbReference>
<evidence type="ECO:0000313" key="5">
    <source>
        <dbReference type="EMBL" id="MBY6276555.1"/>
    </source>
</evidence>
<dbReference type="NCBIfam" id="TIGR00186">
    <property type="entry name" value="rRNA_methyl_3"/>
    <property type="match status" value="1"/>
</dbReference>
<dbReference type="SUPFAM" id="SSF75217">
    <property type="entry name" value="alpha/beta knot"/>
    <property type="match status" value="1"/>
</dbReference>
<evidence type="ECO:0000313" key="6">
    <source>
        <dbReference type="Proteomes" id="UP000732377"/>
    </source>
</evidence>
<dbReference type="PANTHER" id="PTHR46429">
    <property type="entry name" value="23S RRNA (GUANOSINE-2'-O-)-METHYLTRANSFERASE RLMB"/>
    <property type="match status" value="1"/>
</dbReference>
<dbReference type="SUPFAM" id="SSF55315">
    <property type="entry name" value="L30e-like"/>
    <property type="match status" value="1"/>
</dbReference>
<protein>
    <submittedName>
        <fullName evidence="5">23S rRNA (Guanosine(2251)-2'-O)-methyltransferase RlmB</fullName>
    </submittedName>
</protein>
<dbReference type="SMART" id="SM00967">
    <property type="entry name" value="SpoU_sub_bind"/>
    <property type="match status" value="1"/>
</dbReference>
<evidence type="ECO:0000259" key="4">
    <source>
        <dbReference type="SMART" id="SM00967"/>
    </source>
</evidence>
<comment type="similarity">
    <text evidence="1">Belongs to the class IV-like SAM-binding methyltransferase superfamily. RNA methyltransferase TrmH family.</text>
</comment>
<dbReference type="CDD" id="cd18103">
    <property type="entry name" value="SpoU-like_RlmB"/>
    <property type="match status" value="1"/>
</dbReference>
<dbReference type="InterPro" id="IPR029064">
    <property type="entry name" value="Ribosomal_eL30-like_sf"/>
</dbReference>
<dbReference type="FunFam" id="3.40.1280.10:FF:000008">
    <property type="entry name" value="Group 3 RNA methyltransferase TrmH"/>
    <property type="match status" value="1"/>
</dbReference>
<dbReference type="GO" id="GO:0006396">
    <property type="term" value="P:RNA processing"/>
    <property type="evidence" value="ECO:0007669"/>
    <property type="project" value="InterPro"/>
</dbReference>
<evidence type="ECO:0000256" key="1">
    <source>
        <dbReference type="ARBA" id="ARBA00007228"/>
    </source>
</evidence>
<keyword evidence="2" id="KW-0489">Methyltransferase</keyword>
<accession>A0A953I2X3</accession>
<evidence type="ECO:0000256" key="2">
    <source>
        <dbReference type="ARBA" id="ARBA00022603"/>
    </source>
</evidence>
<dbReference type="Proteomes" id="UP000732377">
    <property type="component" value="Unassembled WGS sequence"/>
</dbReference>
<sequence>MNPKETELVSGQIEGRNPVLEALRSGRTINRILVAKGAREGSIREVIALARSQGVIVQEVARERLDAMARGRNHQGVIALAAAHRYYDLDEVLERAAASGEDGLLLVLDGIEDPQNLGSLLRTADAAGVHGVIIPERRAVGLTETVAKVSAGAVEYVPVARVTNIARTLEMLKERGYWVVGTHQEADELYYEARLTGPLAVVIGSEGRGMSRLVAETCDFTVRLPMRGHVTSLNAAVAGAILLYEVRRQRSAGA</sequence>
<proteinExistence type="inferred from homology"/>
<organism evidence="5 6">
    <name type="scientific">Symbiobacterium thermophilum</name>
    <dbReference type="NCBI Taxonomy" id="2734"/>
    <lineage>
        <taxon>Bacteria</taxon>
        <taxon>Bacillati</taxon>
        <taxon>Bacillota</taxon>
        <taxon>Clostridia</taxon>
        <taxon>Eubacteriales</taxon>
        <taxon>Symbiobacteriaceae</taxon>
        <taxon>Symbiobacterium</taxon>
    </lineage>
</organism>
<dbReference type="Pfam" id="PF08032">
    <property type="entry name" value="SpoU_sub_bind"/>
    <property type="match status" value="1"/>
</dbReference>
<keyword evidence="3" id="KW-0808">Transferase</keyword>
<dbReference type="AlphaFoldDB" id="A0A953I2X3"/>
<name>A0A953I2X3_SYMTR</name>
<comment type="caution">
    <text evidence="5">The sequence shown here is derived from an EMBL/GenBank/DDBJ whole genome shotgun (WGS) entry which is preliminary data.</text>
</comment>
<gene>
    <name evidence="5" type="ORF">CWE10_10125</name>
</gene>
<dbReference type="Gene3D" id="3.40.1280.10">
    <property type="match status" value="1"/>
</dbReference>
<feature type="domain" description="RNA 2-O ribose methyltransferase substrate binding" evidence="4">
    <location>
        <begin position="12"/>
        <end position="87"/>
    </location>
</feature>
<dbReference type="PANTHER" id="PTHR46429:SF1">
    <property type="entry name" value="23S RRNA (GUANOSINE-2'-O-)-METHYLTRANSFERASE RLMB"/>
    <property type="match status" value="1"/>
</dbReference>
<dbReference type="InterPro" id="IPR029026">
    <property type="entry name" value="tRNA_m1G_MTases_N"/>
</dbReference>
<dbReference type="Pfam" id="PF00588">
    <property type="entry name" value="SpoU_methylase"/>
    <property type="match status" value="1"/>
</dbReference>
<dbReference type="InterPro" id="IPR029028">
    <property type="entry name" value="Alpha/beta_knot_MTases"/>
</dbReference>